<comment type="similarity">
    <text evidence="1 6">Belongs to the RAMP4 family.</text>
</comment>
<keyword evidence="3 6" id="KW-0256">Endoplasmic reticulum</keyword>
<feature type="transmembrane region" description="Helical" evidence="6">
    <location>
        <begin position="45"/>
        <end position="65"/>
    </location>
</feature>
<evidence type="ECO:0000256" key="6">
    <source>
        <dbReference type="RuleBase" id="RU364120"/>
    </source>
</evidence>
<evidence type="ECO:0000256" key="1">
    <source>
        <dbReference type="ARBA" id="ARBA00005500"/>
    </source>
</evidence>
<feature type="compositionally biased region" description="Basic and acidic residues" evidence="7">
    <location>
        <begin position="15"/>
        <end position="36"/>
    </location>
</feature>
<protein>
    <recommendedName>
        <fullName evidence="6">Stress-associated endoplasmic reticulum protein</fullName>
    </recommendedName>
</protein>
<dbReference type="OrthoDB" id="16679at2759"/>
<feature type="region of interest" description="Disordered" evidence="7">
    <location>
        <begin position="1"/>
        <end position="40"/>
    </location>
</feature>
<accession>A0A6G1IBM0</accession>
<evidence type="ECO:0000313" key="8">
    <source>
        <dbReference type="EMBL" id="KAF2405574.1"/>
    </source>
</evidence>
<keyword evidence="2 6" id="KW-0812">Transmembrane</keyword>
<proteinExistence type="inferred from homology"/>
<dbReference type="Proteomes" id="UP000799640">
    <property type="component" value="Unassembled WGS sequence"/>
</dbReference>
<comment type="subcellular location">
    <subcellularLocation>
        <location evidence="6">Membrane</location>
        <topology evidence="6">Single-pass membrane protein</topology>
    </subcellularLocation>
    <subcellularLocation>
        <location evidence="6">Endoplasmic reticulum membrane</location>
        <topology evidence="6">Single-pass membrane protein</topology>
    </subcellularLocation>
</comment>
<comment type="function">
    <text evidence="6">Interacts with target proteins during translocation into the lumen of the endoplasmic reticulum. Protects unfolded target proteins against degradation and facilitate correct glycosylation.</text>
</comment>
<keyword evidence="5 6" id="KW-0472">Membrane</keyword>
<organism evidence="8 9">
    <name type="scientific">Trichodelitschia bisporula</name>
    <dbReference type="NCBI Taxonomy" id="703511"/>
    <lineage>
        <taxon>Eukaryota</taxon>
        <taxon>Fungi</taxon>
        <taxon>Dikarya</taxon>
        <taxon>Ascomycota</taxon>
        <taxon>Pezizomycotina</taxon>
        <taxon>Dothideomycetes</taxon>
        <taxon>Dothideomycetes incertae sedis</taxon>
        <taxon>Phaeotrichales</taxon>
        <taxon>Phaeotrichaceae</taxon>
        <taxon>Trichodelitschia</taxon>
    </lineage>
</organism>
<dbReference type="InterPro" id="IPR010580">
    <property type="entry name" value="ER_stress-assoc"/>
</dbReference>
<sequence length="66" mass="7617">MTQTPQQRKANAKFARTEESKRGKPIELQKKPEKRNTKSPLSSTWIILLAFVVIGGLLFEVLRLFF</sequence>
<dbReference type="Pfam" id="PF06624">
    <property type="entry name" value="RAMP4"/>
    <property type="match status" value="1"/>
</dbReference>
<keyword evidence="9" id="KW-1185">Reference proteome</keyword>
<evidence type="ECO:0000256" key="4">
    <source>
        <dbReference type="ARBA" id="ARBA00022989"/>
    </source>
</evidence>
<reference evidence="8" key="1">
    <citation type="journal article" date="2020" name="Stud. Mycol.">
        <title>101 Dothideomycetes genomes: a test case for predicting lifestyles and emergence of pathogens.</title>
        <authorList>
            <person name="Haridas S."/>
            <person name="Albert R."/>
            <person name="Binder M."/>
            <person name="Bloem J."/>
            <person name="Labutti K."/>
            <person name="Salamov A."/>
            <person name="Andreopoulos B."/>
            <person name="Baker S."/>
            <person name="Barry K."/>
            <person name="Bills G."/>
            <person name="Bluhm B."/>
            <person name="Cannon C."/>
            <person name="Castanera R."/>
            <person name="Culley D."/>
            <person name="Daum C."/>
            <person name="Ezra D."/>
            <person name="Gonzalez J."/>
            <person name="Henrissat B."/>
            <person name="Kuo A."/>
            <person name="Liang C."/>
            <person name="Lipzen A."/>
            <person name="Lutzoni F."/>
            <person name="Magnuson J."/>
            <person name="Mondo S."/>
            <person name="Nolan M."/>
            <person name="Ohm R."/>
            <person name="Pangilinan J."/>
            <person name="Park H.-J."/>
            <person name="Ramirez L."/>
            <person name="Alfaro M."/>
            <person name="Sun H."/>
            <person name="Tritt A."/>
            <person name="Yoshinaga Y."/>
            <person name="Zwiers L.-H."/>
            <person name="Turgeon B."/>
            <person name="Goodwin S."/>
            <person name="Spatafora J."/>
            <person name="Crous P."/>
            <person name="Grigoriev I."/>
        </authorList>
    </citation>
    <scope>NUCLEOTIDE SEQUENCE</scope>
    <source>
        <strain evidence="8">CBS 262.69</strain>
    </source>
</reference>
<name>A0A6G1IBM0_9PEZI</name>
<dbReference type="AlphaFoldDB" id="A0A6G1IBM0"/>
<dbReference type="EMBL" id="ML996687">
    <property type="protein sequence ID" value="KAF2405574.1"/>
    <property type="molecule type" value="Genomic_DNA"/>
</dbReference>
<evidence type="ECO:0000256" key="3">
    <source>
        <dbReference type="ARBA" id="ARBA00022824"/>
    </source>
</evidence>
<dbReference type="GO" id="GO:0005789">
    <property type="term" value="C:endoplasmic reticulum membrane"/>
    <property type="evidence" value="ECO:0007669"/>
    <property type="project" value="UniProtKB-SubCell"/>
</dbReference>
<evidence type="ECO:0000313" key="9">
    <source>
        <dbReference type="Proteomes" id="UP000799640"/>
    </source>
</evidence>
<evidence type="ECO:0000256" key="5">
    <source>
        <dbReference type="ARBA" id="ARBA00023136"/>
    </source>
</evidence>
<gene>
    <name evidence="8" type="ORF">EJ06DRAFT_526091</name>
</gene>
<keyword evidence="4 6" id="KW-1133">Transmembrane helix</keyword>
<evidence type="ECO:0000256" key="7">
    <source>
        <dbReference type="SAM" id="MobiDB-lite"/>
    </source>
</evidence>
<evidence type="ECO:0000256" key="2">
    <source>
        <dbReference type="ARBA" id="ARBA00022692"/>
    </source>
</evidence>